<evidence type="ECO:0000256" key="5">
    <source>
        <dbReference type="SAM" id="Phobius"/>
    </source>
</evidence>
<feature type="transmembrane region" description="Helical" evidence="5">
    <location>
        <begin position="49"/>
        <end position="70"/>
    </location>
</feature>
<dbReference type="InterPro" id="IPR036259">
    <property type="entry name" value="MFS_trans_sf"/>
</dbReference>
<evidence type="ECO:0000259" key="6">
    <source>
        <dbReference type="PROSITE" id="PS50850"/>
    </source>
</evidence>
<evidence type="ECO:0000256" key="2">
    <source>
        <dbReference type="ARBA" id="ARBA00022692"/>
    </source>
</evidence>
<feature type="transmembrane region" description="Helical" evidence="5">
    <location>
        <begin position="132"/>
        <end position="148"/>
    </location>
</feature>
<gene>
    <name evidence="7" type="ORF">GOODEAATRI_029185</name>
</gene>
<keyword evidence="2 5" id="KW-0812">Transmembrane</keyword>
<feature type="transmembrane region" description="Helical" evidence="5">
    <location>
        <begin position="108"/>
        <end position="125"/>
    </location>
</feature>
<feature type="transmembrane region" description="Helical" evidence="5">
    <location>
        <begin position="154"/>
        <end position="177"/>
    </location>
</feature>
<dbReference type="Gene3D" id="1.20.1250.20">
    <property type="entry name" value="MFS general substrate transporter like domains"/>
    <property type="match status" value="1"/>
</dbReference>
<dbReference type="SUPFAM" id="SSF103473">
    <property type="entry name" value="MFS general substrate transporter"/>
    <property type="match status" value="1"/>
</dbReference>
<keyword evidence="4 5" id="KW-0472">Membrane</keyword>
<dbReference type="InterPro" id="IPR011701">
    <property type="entry name" value="MFS"/>
</dbReference>
<sequence length="193" mass="21264">MFGAISFGSLSDRFGRRIVLLVSYVSSLLFAVASAFSTTYVMFAVLRFFTGFCITGIVIISVTLSNSFLICVEWVDIEHRKLVGLIDGLSWSFGNIVFSAIAYFVTDWRWLILSVTSPLILSIITWRRNTEVGALLLVALCLGINIVIPKDMSVVRTVVAVVGKGFSSASFGTVVLYSSELYPTVVRYCNDNL</sequence>
<evidence type="ECO:0000256" key="3">
    <source>
        <dbReference type="ARBA" id="ARBA00022989"/>
    </source>
</evidence>
<evidence type="ECO:0000313" key="7">
    <source>
        <dbReference type="EMBL" id="MEQ2169829.1"/>
    </source>
</evidence>
<feature type="transmembrane region" description="Helical" evidence="5">
    <location>
        <begin position="82"/>
        <end position="102"/>
    </location>
</feature>
<evidence type="ECO:0000256" key="1">
    <source>
        <dbReference type="ARBA" id="ARBA00004141"/>
    </source>
</evidence>
<proteinExistence type="predicted"/>
<keyword evidence="8" id="KW-1185">Reference proteome</keyword>
<dbReference type="PANTHER" id="PTHR24064">
    <property type="entry name" value="SOLUTE CARRIER FAMILY 22 MEMBER"/>
    <property type="match status" value="1"/>
</dbReference>
<organism evidence="7 8">
    <name type="scientific">Goodea atripinnis</name>
    <dbReference type="NCBI Taxonomy" id="208336"/>
    <lineage>
        <taxon>Eukaryota</taxon>
        <taxon>Metazoa</taxon>
        <taxon>Chordata</taxon>
        <taxon>Craniata</taxon>
        <taxon>Vertebrata</taxon>
        <taxon>Euteleostomi</taxon>
        <taxon>Actinopterygii</taxon>
        <taxon>Neopterygii</taxon>
        <taxon>Teleostei</taxon>
        <taxon>Neoteleostei</taxon>
        <taxon>Acanthomorphata</taxon>
        <taxon>Ovalentaria</taxon>
        <taxon>Atherinomorphae</taxon>
        <taxon>Cyprinodontiformes</taxon>
        <taxon>Goodeidae</taxon>
        <taxon>Goodea</taxon>
    </lineage>
</organism>
<reference evidence="7 8" key="1">
    <citation type="submission" date="2021-06" db="EMBL/GenBank/DDBJ databases">
        <authorList>
            <person name="Palmer J.M."/>
        </authorList>
    </citation>
    <scope>NUCLEOTIDE SEQUENCE [LARGE SCALE GENOMIC DNA]</scope>
    <source>
        <strain evidence="7 8">GA_2019</strain>
        <tissue evidence="7">Muscle</tissue>
    </source>
</reference>
<dbReference type="Proteomes" id="UP001476798">
    <property type="component" value="Unassembled WGS sequence"/>
</dbReference>
<accession>A0ABV0NG20</accession>
<feature type="domain" description="Major facilitator superfamily (MFS) profile" evidence="6">
    <location>
        <begin position="1"/>
        <end position="193"/>
    </location>
</feature>
<evidence type="ECO:0000256" key="4">
    <source>
        <dbReference type="ARBA" id="ARBA00023136"/>
    </source>
</evidence>
<keyword evidence="3 5" id="KW-1133">Transmembrane helix</keyword>
<feature type="transmembrane region" description="Helical" evidence="5">
    <location>
        <begin position="21"/>
        <end position="43"/>
    </location>
</feature>
<comment type="subcellular location">
    <subcellularLocation>
        <location evidence="1">Membrane</location>
        <topology evidence="1">Multi-pass membrane protein</topology>
    </subcellularLocation>
</comment>
<dbReference type="InterPro" id="IPR020846">
    <property type="entry name" value="MFS_dom"/>
</dbReference>
<comment type="caution">
    <text evidence="7">The sequence shown here is derived from an EMBL/GenBank/DDBJ whole genome shotgun (WGS) entry which is preliminary data.</text>
</comment>
<dbReference type="PROSITE" id="PS50850">
    <property type="entry name" value="MFS"/>
    <property type="match status" value="1"/>
</dbReference>
<dbReference type="Pfam" id="PF07690">
    <property type="entry name" value="MFS_1"/>
    <property type="match status" value="1"/>
</dbReference>
<dbReference type="EMBL" id="JAHRIO010034223">
    <property type="protein sequence ID" value="MEQ2169829.1"/>
    <property type="molecule type" value="Genomic_DNA"/>
</dbReference>
<protein>
    <recommendedName>
        <fullName evidence="6">Major facilitator superfamily (MFS) profile domain-containing protein</fullName>
    </recommendedName>
</protein>
<evidence type="ECO:0000313" key="8">
    <source>
        <dbReference type="Proteomes" id="UP001476798"/>
    </source>
</evidence>
<name>A0ABV0NG20_9TELE</name>